<evidence type="ECO:0000313" key="5">
    <source>
        <dbReference type="Proteomes" id="UP001597532"/>
    </source>
</evidence>
<dbReference type="Pfam" id="PF01263">
    <property type="entry name" value="Aldose_epim"/>
    <property type="match status" value="1"/>
</dbReference>
<evidence type="ECO:0000256" key="3">
    <source>
        <dbReference type="ARBA" id="ARBA00022837"/>
    </source>
</evidence>
<dbReference type="Proteomes" id="UP001597532">
    <property type="component" value="Unassembled WGS sequence"/>
</dbReference>
<keyword evidence="3" id="KW-0106">Calcium</keyword>
<evidence type="ECO:0000256" key="1">
    <source>
        <dbReference type="ARBA" id="ARBA00001913"/>
    </source>
</evidence>
<sequence>MISLTQNEKKVTIDAGELVGYNVDGHEYIHQKGSPGWSNSDTEMFPVIGPTQESNFRVQTPKGIAVQDQHGLLRELEYELAQQTENSTTFIKKYVAGTKVKNAKFPDKSTEEYLYWPYDFEFTKSFHLSEKGLTIQFEIKAEDVMPFMLGYHPAFKLHTSNPVITAGNRIISLNQIMEVGNRALPILNCDSLTLTDGKKLKITTEGFGNFMLWTEVSNMVCIEPITFYPYNVEQPQLHTGFQNLKKSENIFKVMIMSDF</sequence>
<proteinExistence type="predicted"/>
<dbReference type="InterPro" id="IPR014718">
    <property type="entry name" value="GH-type_carb-bd"/>
</dbReference>
<comment type="caution">
    <text evidence="4">The sequence shown here is derived from an EMBL/GenBank/DDBJ whole genome shotgun (WGS) entry which is preliminary data.</text>
</comment>
<accession>A0ABW5VCR5</accession>
<comment type="cofactor">
    <cofactor evidence="1">
        <name>Ca(2+)</name>
        <dbReference type="ChEBI" id="CHEBI:29108"/>
    </cofactor>
</comment>
<dbReference type="InterPro" id="IPR011013">
    <property type="entry name" value="Gal_mutarotase_sf_dom"/>
</dbReference>
<dbReference type="SUPFAM" id="SSF74650">
    <property type="entry name" value="Galactose mutarotase-like"/>
    <property type="match status" value="1"/>
</dbReference>
<protein>
    <submittedName>
        <fullName evidence="4">Aldose 1-epimerase</fullName>
    </submittedName>
</protein>
<comment type="subunit">
    <text evidence="2">Monomer.</text>
</comment>
<reference evidence="5" key="1">
    <citation type="journal article" date="2019" name="Int. J. Syst. Evol. Microbiol.">
        <title>The Global Catalogue of Microorganisms (GCM) 10K type strain sequencing project: providing services to taxonomists for standard genome sequencing and annotation.</title>
        <authorList>
            <consortium name="The Broad Institute Genomics Platform"/>
            <consortium name="The Broad Institute Genome Sequencing Center for Infectious Disease"/>
            <person name="Wu L."/>
            <person name="Ma J."/>
        </authorList>
    </citation>
    <scope>NUCLEOTIDE SEQUENCE [LARGE SCALE GENOMIC DNA]</scope>
    <source>
        <strain evidence="5">KCTC 52924</strain>
    </source>
</reference>
<evidence type="ECO:0000256" key="2">
    <source>
        <dbReference type="ARBA" id="ARBA00011245"/>
    </source>
</evidence>
<gene>
    <name evidence="4" type="ORF">ACFS1K_06835</name>
</gene>
<keyword evidence="5" id="KW-1185">Reference proteome</keyword>
<organism evidence="4 5">
    <name type="scientific">Arenibacter antarcticus</name>
    <dbReference type="NCBI Taxonomy" id="2040469"/>
    <lineage>
        <taxon>Bacteria</taxon>
        <taxon>Pseudomonadati</taxon>
        <taxon>Bacteroidota</taxon>
        <taxon>Flavobacteriia</taxon>
        <taxon>Flavobacteriales</taxon>
        <taxon>Flavobacteriaceae</taxon>
        <taxon>Arenibacter</taxon>
    </lineage>
</organism>
<dbReference type="RefSeq" id="WP_251808174.1">
    <property type="nucleotide sequence ID" value="NZ_CP166679.1"/>
</dbReference>
<evidence type="ECO:0000313" key="4">
    <source>
        <dbReference type="EMBL" id="MFD2789467.1"/>
    </source>
</evidence>
<dbReference type="Gene3D" id="2.70.98.10">
    <property type="match status" value="1"/>
</dbReference>
<name>A0ABW5VCR5_9FLAO</name>
<dbReference type="EMBL" id="JBHUOK010000021">
    <property type="protein sequence ID" value="MFD2789467.1"/>
    <property type="molecule type" value="Genomic_DNA"/>
</dbReference>
<dbReference type="InterPro" id="IPR008183">
    <property type="entry name" value="Aldose_1/G6P_1-epimerase"/>
</dbReference>